<feature type="domain" description="BUB1 N-terminal" evidence="2">
    <location>
        <begin position="50"/>
        <end position="207"/>
    </location>
</feature>
<dbReference type="RefSeq" id="XP_019725817.1">
    <property type="nucleotide sequence ID" value="XM_019870258.1"/>
</dbReference>
<dbReference type="STRING" id="109280.ENSHCOP00000026701"/>
<reference evidence="3" key="2">
    <citation type="submission" date="2025-09" db="UniProtKB">
        <authorList>
            <consortium name="Ensembl"/>
        </authorList>
    </citation>
    <scope>IDENTIFICATION</scope>
</reference>
<evidence type="ECO:0000256" key="1">
    <source>
        <dbReference type="SAM" id="MobiDB-lite"/>
    </source>
</evidence>
<dbReference type="OrthoDB" id="248495at2759"/>
<dbReference type="AlphaFoldDB" id="A0A3Q3E707"/>
<dbReference type="GO" id="GO:0051754">
    <property type="term" value="P:meiotic sister chromatid cohesion, centromeric"/>
    <property type="evidence" value="ECO:0007669"/>
    <property type="project" value="TreeGrafter"/>
</dbReference>
<dbReference type="CTD" id="567006"/>
<dbReference type="Ensembl" id="ENSHCOT00000027701.1">
    <property type="protein sequence ID" value="ENSHCOP00000026701.1"/>
    <property type="gene ID" value="ENSHCOG00000017865.1"/>
</dbReference>
<dbReference type="InterPro" id="IPR015661">
    <property type="entry name" value="Bub1/Mad3"/>
</dbReference>
<protein>
    <submittedName>
        <fullName evidence="3">BUB1 mitotic checkpoint serine/threonine kinase Bb</fullName>
    </submittedName>
</protein>
<proteinExistence type="predicted"/>
<evidence type="ECO:0000259" key="2">
    <source>
        <dbReference type="PROSITE" id="PS51489"/>
    </source>
</evidence>
<name>A0A3Q3E707_HIPCM</name>
<evidence type="ECO:0000313" key="4">
    <source>
        <dbReference type="Proteomes" id="UP000264820"/>
    </source>
</evidence>
<dbReference type="PANTHER" id="PTHR14030:SF25">
    <property type="entry name" value="MITOTIC CHECKPOINT SERINE_THREONINE-PROTEIN KINASE BUB1 BETA"/>
    <property type="match status" value="1"/>
</dbReference>
<dbReference type="Pfam" id="PF08311">
    <property type="entry name" value="Mad3_BUB1_I"/>
    <property type="match status" value="1"/>
</dbReference>
<dbReference type="GO" id="GO:0004672">
    <property type="term" value="F:protein kinase activity"/>
    <property type="evidence" value="ECO:0007669"/>
    <property type="project" value="TreeGrafter"/>
</dbReference>
<dbReference type="PANTHER" id="PTHR14030">
    <property type="entry name" value="MITOTIC CHECKPOINT SERINE/THREONINE-PROTEIN KINASE BUB1"/>
    <property type="match status" value="1"/>
</dbReference>
<keyword evidence="4" id="KW-1185">Reference proteome</keyword>
<dbReference type="RefSeq" id="XP_019725816.1">
    <property type="nucleotide sequence ID" value="XM_019870257.1"/>
</dbReference>
<dbReference type="GO" id="GO:0007094">
    <property type="term" value="P:mitotic spindle assembly checkpoint signaling"/>
    <property type="evidence" value="ECO:0007669"/>
    <property type="project" value="InterPro"/>
</dbReference>
<organism evidence="3 4">
    <name type="scientific">Hippocampus comes</name>
    <name type="common">Tiger tail seahorse</name>
    <dbReference type="NCBI Taxonomy" id="109280"/>
    <lineage>
        <taxon>Eukaryota</taxon>
        <taxon>Metazoa</taxon>
        <taxon>Chordata</taxon>
        <taxon>Craniata</taxon>
        <taxon>Vertebrata</taxon>
        <taxon>Euteleostomi</taxon>
        <taxon>Actinopterygii</taxon>
        <taxon>Neopterygii</taxon>
        <taxon>Teleostei</taxon>
        <taxon>Neoteleostei</taxon>
        <taxon>Acanthomorphata</taxon>
        <taxon>Syngnathiaria</taxon>
        <taxon>Syngnathiformes</taxon>
        <taxon>Syngnathoidei</taxon>
        <taxon>Syngnathidae</taxon>
        <taxon>Hippocampus</taxon>
    </lineage>
</organism>
<dbReference type="Gene3D" id="1.25.40.430">
    <property type="match status" value="1"/>
</dbReference>
<dbReference type="GeneID" id="109516066"/>
<dbReference type="PROSITE" id="PS51489">
    <property type="entry name" value="BUB1_N"/>
    <property type="match status" value="1"/>
</dbReference>
<sequence length="429" mass="48857">MAEGEDVEWELCKENIQPLRRGRNMSALLQALSQSKDGLSPAILQQRQAFESELRLYNGDDPLDVWDRYIKWSEQMFPRGGKESNLSTLLEQAVTRYTDEKKYHDDPRYVDLWIKYAQHCLQRLDIYRYMKAQGIGITQASFYIAWAEELENGGNFLKADLIFQEGLRMLAQPLDRLQQFHRLLQARASRQAMNKVDDSDSDDETKQPERVSLAELKTRGKKAAVPIVRTGAAIKSVSRGLSLRAAPVEERSSQSSNSKVVIFDENKASAVPSEPKFEPWLAPPPARAKENEKAVEKWCDVKMRQKSKFGNALMAAPPPKPTFQPFVDESDETPKMTPCKIIPTVNNILSARKPCRDDTPLKRLLEHQRQQKEGETSKDPEKSMYCKELLFSGTTEFSLEELRAELYIKKKNSQAAVCPGEPATDTETK</sequence>
<feature type="region of interest" description="Disordered" evidence="1">
    <location>
        <begin position="191"/>
        <end position="212"/>
    </location>
</feature>
<accession>A0A3Q3E707</accession>
<dbReference type="Proteomes" id="UP000264820">
    <property type="component" value="Unplaced"/>
</dbReference>
<dbReference type="OMA" id="LIVIYEQ"/>
<dbReference type="RefSeq" id="XP_019725818.1">
    <property type="nucleotide sequence ID" value="XM_019870259.1"/>
</dbReference>
<dbReference type="SMART" id="SM00777">
    <property type="entry name" value="Mad3_BUB1_I"/>
    <property type="match status" value="1"/>
</dbReference>
<dbReference type="GO" id="GO:0005634">
    <property type="term" value="C:nucleus"/>
    <property type="evidence" value="ECO:0007669"/>
    <property type="project" value="TreeGrafter"/>
</dbReference>
<reference evidence="3" key="1">
    <citation type="submission" date="2025-08" db="UniProtKB">
        <authorList>
            <consortium name="Ensembl"/>
        </authorList>
    </citation>
    <scope>IDENTIFICATION</scope>
</reference>
<dbReference type="InterPro" id="IPR013212">
    <property type="entry name" value="Mad3/Bub1_I"/>
</dbReference>
<dbReference type="GeneTree" id="ENSGT00940000158912"/>
<dbReference type="KEGG" id="hcq:109516066"/>
<evidence type="ECO:0000313" key="3">
    <source>
        <dbReference type="Ensembl" id="ENSHCOP00000026701.1"/>
    </source>
</evidence>
<dbReference type="FunFam" id="1.25.40.430:FF:000003">
    <property type="entry name" value="Checkpoint serine/threonine-protein kinase BUB1"/>
    <property type="match status" value="1"/>
</dbReference>